<dbReference type="EMBL" id="MN448292">
    <property type="protein sequence ID" value="QFG74790.1"/>
    <property type="molecule type" value="Genomic_DNA"/>
</dbReference>
<accession>A0A5J6VL79</accession>
<sequence>MFGLPNHIEMRIFEYDNTYHICYKKVLKQLMTNYHTWHDWYKYVERRESIRLLEDRISIKK</sequence>
<evidence type="ECO:0000313" key="1">
    <source>
        <dbReference type="EMBL" id="QFG74790.1"/>
    </source>
</evidence>
<name>A0A5J6VL79_9VIRU</name>
<protein>
    <submittedName>
        <fullName evidence="1">Uncharacterized protein</fullName>
    </submittedName>
</protein>
<organism evidence="1">
    <name type="scientific">Megaviridae environmental sample</name>
    <dbReference type="NCBI Taxonomy" id="1737588"/>
    <lineage>
        <taxon>Viruses</taxon>
        <taxon>Varidnaviria</taxon>
        <taxon>Bamfordvirae</taxon>
        <taxon>Nucleocytoviricota</taxon>
        <taxon>Megaviricetes</taxon>
        <taxon>Imitervirales</taxon>
        <taxon>Mimiviridae</taxon>
        <taxon>environmental samples</taxon>
    </lineage>
</organism>
<reference evidence="1" key="1">
    <citation type="journal article" date="2019" name="Philos. Trans. R. Soc. Lond., B, Biol. Sci.">
        <title>Targeted metagenomic recovery of four divergent viruses reveals shared and distinctive characteristics of giant viruses of marine eukaryotes.</title>
        <authorList>
            <person name="Needham D.M."/>
            <person name="Poirier C."/>
            <person name="Hehenberger E."/>
            <person name="Jimenez V."/>
            <person name="Swalwell J.E."/>
            <person name="Santoro A.E."/>
            <person name="Worden A.Z."/>
        </authorList>
    </citation>
    <scope>NUCLEOTIDE SEQUENCE</scope>
    <source>
        <strain evidence="1">OPacV-421</strain>
    </source>
</reference>
<proteinExistence type="predicted"/>